<evidence type="ECO:0000259" key="8">
    <source>
        <dbReference type="PROSITE" id="PS51061"/>
    </source>
</evidence>
<dbReference type="InterPro" id="IPR036867">
    <property type="entry name" value="R3H_dom_sf"/>
</dbReference>
<dbReference type="GO" id="GO:0043022">
    <property type="term" value="F:ribosome binding"/>
    <property type="evidence" value="ECO:0007669"/>
    <property type="project" value="TreeGrafter"/>
</dbReference>
<dbReference type="GO" id="GO:0072344">
    <property type="term" value="P:rescue of stalled ribosome"/>
    <property type="evidence" value="ECO:0007669"/>
    <property type="project" value="InterPro"/>
</dbReference>
<feature type="compositionally biased region" description="Low complexity" evidence="6">
    <location>
        <begin position="20"/>
        <end position="40"/>
    </location>
</feature>
<evidence type="ECO:0000256" key="4">
    <source>
        <dbReference type="ARBA" id="ARBA00035113"/>
    </source>
</evidence>
<dbReference type="InterPro" id="IPR056437">
    <property type="entry name" value="Znf-C2H2_ZNF598/HEL2"/>
</dbReference>
<feature type="compositionally biased region" description="Polar residues" evidence="6">
    <location>
        <begin position="71"/>
        <end position="82"/>
    </location>
</feature>
<feature type="compositionally biased region" description="Pro residues" evidence="6">
    <location>
        <begin position="432"/>
        <end position="443"/>
    </location>
</feature>
<comment type="caution">
    <text evidence="9">The sequence shown here is derived from an EMBL/GenBank/DDBJ whole genome shotgun (WGS) entry which is preliminary data.</text>
</comment>
<dbReference type="PROSITE" id="PS50089">
    <property type="entry name" value="ZF_RING_2"/>
    <property type="match status" value="1"/>
</dbReference>
<dbReference type="Pfam" id="PF25447">
    <property type="entry name" value="RING_ZNF598"/>
    <property type="match status" value="1"/>
</dbReference>
<dbReference type="InterPro" id="IPR041888">
    <property type="entry name" value="RING-HC_ZNF598/HEL2"/>
</dbReference>
<name>A0A6G0WGT9_9STRA</name>
<dbReference type="SUPFAM" id="SSF82708">
    <property type="entry name" value="R3H domain"/>
    <property type="match status" value="1"/>
</dbReference>
<evidence type="ECO:0000256" key="2">
    <source>
        <dbReference type="ARBA" id="ARBA00004906"/>
    </source>
</evidence>
<accession>A0A6G0WGT9</accession>
<dbReference type="SMART" id="SM00355">
    <property type="entry name" value="ZnF_C2H2"/>
    <property type="match status" value="4"/>
</dbReference>
<dbReference type="Gene3D" id="3.30.40.10">
    <property type="entry name" value="Zinc/RING finger domain, C3HC4 (zinc finger)"/>
    <property type="match status" value="1"/>
</dbReference>
<dbReference type="GO" id="GO:0003676">
    <property type="term" value="F:nucleic acid binding"/>
    <property type="evidence" value="ECO:0007669"/>
    <property type="project" value="UniProtKB-UniRule"/>
</dbReference>
<dbReference type="CDD" id="cd16615">
    <property type="entry name" value="RING-HC_ZNF598"/>
    <property type="match status" value="1"/>
</dbReference>
<evidence type="ECO:0000259" key="7">
    <source>
        <dbReference type="PROSITE" id="PS50089"/>
    </source>
</evidence>
<evidence type="ECO:0000313" key="10">
    <source>
        <dbReference type="Proteomes" id="UP000481153"/>
    </source>
</evidence>
<feature type="domain" description="RING-type" evidence="7">
    <location>
        <begin position="128"/>
        <end position="169"/>
    </location>
</feature>
<organism evidence="9 10">
    <name type="scientific">Aphanomyces euteiches</name>
    <dbReference type="NCBI Taxonomy" id="100861"/>
    <lineage>
        <taxon>Eukaryota</taxon>
        <taxon>Sar</taxon>
        <taxon>Stramenopiles</taxon>
        <taxon>Oomycota</taxon>
        <taxon>Saprolegniomycetes</taxon>
        <taxon>Saprolegniales</taxon>
        <taxon>Verrucalvaceae</taxon>
        <taxon>Aphanomyces</taxon>
    </lineage>
</organism>
<dbReference type="AlphaFoldDB" id="A0A6G0WGT9"/>
<dbReference type="EC" id="2.3.2.27" evidence="3"/>
<protein>
    <recommendedName>
        <fullName evidence="3">RING-type E3 ubiquitin transferase</fullName>
        <ecNumber evidence="3">2.3.2.27</ecNumber>
    </recommendedName>
</protein>
<dbReference type="GO" id="GO:0008270">
    <property type="term" value="F:zinc ion binding"/>
    <property type="evidence" value="ECO:0007669"/>
    <property type="project" value="UniProtKB-KW"/>
</dbReference>
<dbReference type="SMART" id="SM00393">
    <property type="entry name" value="R3H"/>
    <property type="match status" value="1"/>
</dbReference>
<dbReference type="InterPro" id="IPR013083">
    <property type="entry name" value="Znf_RING/FYVE/PHD"/>
</dbReference>
<evidence type="ECO:0000256" key="5">
    <source>
        <dbReference type="PROSITE-ProRule" id="PRU00175"/>
    </source>
</evidence>
<dbReference type="InterPro" id="IPR001841">
    <property type="entry name" value="Znf_RING"/>
</dbReference>
<gene>
    <name evidence="9" type="ORF">Ae201684_015383</name>
</gene>
<evidence type="ECO:0000313" key="9">
    <source>
        <dbReference type="EMBL" id="KAF0726361.1"/>
    </source>
</evidence>
<comment type="catalytic activity">
    <reaction evidence="1">
        <text>S-ubiquitinyl-[E2 ubiquitin-conjugating enzyme]-L-cysteine + [acceptor protein]-L-lysine = [E2 ubiquitin-conjugating enzyme]-L-cysteine + N(6)-ubiquitinyl-[acceptor protein]-L-lysine.</text>
        <dbReference type="EC" id="2.3.2.27"/>
    </reaction>
</comment>
<dbReference type="Proteomes" id="UP000481153">
    <property type="component" value="Unassembled WGS sequence"/>
</dbReference>
<keyword evidence="10" id="KW-1185">Reference proteome</keyword>
<reference evidence="9 10" key="1">
    <citation type="submission" date="2019-07" db="EMBL/GenBank/DDBJ databases">
        <title>Genomics analysis of Aphanomyces spp. identifies a new class of oomycete effector associated with host adaptation.</title>
        <authorList>
            <person name="Gaulin E."/>
        </authorList>
    </citation>
    <scope>NUCLEOTIDE SEQUENCE [LARGE SCALE GENOMIC DNA]</scope>
    <source>
        <strain evidence="9 10">ATCC 201684</strain>
    </source>
</reference>
<dbReference type="GO" id="GO:0061630">
    <property type="term" value="F:ubiquitin protein ligase activity"/>
    <property type="evidence" value="ECO:0007669"/>
    <property type="project" value="UniProtKB-EC"/>
</dbReference>
<feature type="compositionally biased region" description="Basic residues" evidence="6">
    <location>
        <begin position="58"/>
        <end position="70"/>
    </location>
</feature>
<dbReference type="EMBL" id="VJMJ01000218">
    <property type="protein sequence ID" value="KAF0726361.1"/>
    <property type="molecule type" value="Genomic_DNA"/>
</dbReference>
<dbReference type="PROSITE" id="PS51061">
    <property type="entry name" value="R3H"/>
    <property type="match status" value="1"/>
</dbReference>
<dbReference type="InterPro" id="IPR044288">
    <property type="entry name" value="ZNF598/HEL2"/>
</dbReference>
<dbReference type="Pfam" id="PF01424">
    <property type="entry name" value="R3H"/>
    <property type="match status" value="1"/>
</dbReference>
<keyword evidence="5" id="KW-0863">Zinc-finger</keyword>
<comment type="pathway">
    <text evidence="2">Protein modification; protein ubiquitination.</text>
</comment>
<dbReference type="GO" id="GO:0016567">
    <property type="term" value="P:protein ubiquitination"/>
    <property type="evidence" value="ECO:0007669"/>
    <property type="project" value="TreeGrafter"/>
</dbReference>
<dbReference type="Pfam" id="PF23230">
    <property type="entry name" value="zf-C2H2_13"/>
    <property type="match status" value="1"/>
</dbReference>
<dbReference type="PANTHER" id="PTHR22938:SF0">
    <property type="entry name" value="E3 UBIQUITIN-PROTEIN LIGASE ZNF598"/>
    <property type="match status" value="1"/>
</dbReference>
<evidence type="ECO:0000256" key="1">
    <source>
        <dbReference type="ARBA" id="ARBA00000900"/>
    </source>
</evidence>
<feature type="region of interest" description="Disordered" evidence="6">
    <location>
        <begin position="1"/>
        <end position="115"/>
    </location>
</feature>
<dbReference type="InterPro" id="IPR001374">
    <property type="entry name" value="R3H_dom"/>
</dbReference>
<dbReference type="VEuPathDB" id="FungiDB:AeMF1_002504"/>
<evidence type="ECO:0000256" key="6">
    <source>
        <dbReference type="SAM" id="MobiDB-lite"/>
    </source>
</evidence>
<evidence type="ECO:0000256" key="3">
    <source>
        <dbReference type="ARBA" id="ARBA00012483"/>
    </source>
</evidence>
<comment type="similarity">
    <text evidence="4">Belongs to the ZNF598/HEL2 family.</text>
</comment>
<feature type="region of interest" description="Disordered" evidence="6">
    <location>
        <begin position="429"/>
        <end position="450"/>
    </location>
</feature>
<dbReference type="PANTHER" id="PTHR22938">
    <property type="entry name" value="ZINC FINGER PROTEIN 598"/>
    <property type="match status" value="1"/>
</dbReference>
<feature type="domain" description="R3H" evidence="8">
    <location>
        <begin position="508"/>
        <end position="571"/>
    </location>
</feature>
<dbReference type="Gene3D" id="3.30.1370.50">
    <property type="entry name" value="R3H-like domain"/>
    <property type="match status" value="1"/>
</dbReference>
<keyword evidence="5" id="KW-0862">Zinc</keyword>
<proteinExistence type="inferred from homology"/>
<dbReference type="SUPFAM" id="SSF57850">
    <property type="entry name" value="RING/U-box"/>
    <property type="match status" value="1"/>
</dbReference>
<keyword evidence="5" id="KW-0479">Metal-binding</keyword>
<sequence length="668" mass="76167">MSTTPTTETGRSRTRRKKQSASSNAAPSPAQAQSAPESSSLRPTADEFTPQQHTQEKKPRRQHNNQRVRGRSTNEPSASTDTATEKKSSPNRTRGPNRRGGKPASQPPKVDNLENDLDDETKASAELCLVCAEPFKFHAIGECNHAGICSTCSMRMRMLMKDLNCPICKQPNARVIVTDTVAPYASFGIWGDTGGPGVILDDRSEMFFSQCPAHYETLVARREYICRRCPKAKRVKYRLLEDLQLHMENAHATYFCDLCVQHQHFFIAEHRLYSMKELMAHQTSIVSATTAREQHPLCEFCHIRYYSDVELHVHLERDHFKCHLCPENQHRYYRNYKSLESHFRREHFFCEEPSCIAKGFVVFGNDIDYQAHMFTLHGTHDNRLRVAFTVRRTTEEEAPHFMSSGDDTWEFVGPPPTRARQEEEFPALPATTPVPMPTPPRPAPTVARPQPTIRPAAAPAPSVPRAMLSRNAQLAAAFGKGPKTEEALEKELRPQYSQELKDWGRQKFRTLVAVEKKIEDMMNDRSCFSAHLKAMPREQRRMIHELAVFYGLKSESRDQEPQRFVSLYKQQNSALPLESLSKTLLEESQGPKRQTRRARVYVDRNVQLPVGRGWEKVPEVQTTPQVMDAWSDEEEEAIEDVNAYVKPQGSSTRLEFLRRTDGATMDGA</sequence>
<dbReference type="InterPro" id="IPR013087">
    <property type="entry name" value="Znf_C2H2_type"/>
</dbReference>